<evidence type="ECO:0000256" key="4">
    <source>
        <dbReference type="ARBA" id="ARBA00022989"/>
    </source>
</evidence>
<evidence type="ECO:0000256" key="5">
    <source>
        <dbReference type="ARBA" id="ARBA00023136"/>
    </source>
</evidence>
<dbReference type="Proteomes" id="UP001165160">
    <property type="component" value="Unassembled WGS sequence"/>
</dbReference>
<dbReference type="Pfam" id="PF19055">
    <property type="entry name" value="ABC2_membrane_7"/>
    <property type="match status" value="2"/>
</dbReference>
<accession>A0A9W7BKK8</accession>
<comment type="caution">
    <text evidence="8">The sequence shown here is derived from an EMBL/GenBank/DDBJ whole genome shotgun (WGS) entry which is preliminary data.</text>
</comment>
<name>A0A9W7BKK8_9STRA</name>
<dbReference type="PANTHER" id="PTHR48041">
    <property type="entry name" value="ABC TRANSPORTER G FAMILY MEMBER 28"/>
    <property type="match status" value="1"/>
</dbReference>
<dbReference type="GO" id="GO:0016020">
    <property type="term" value="C:membrane"/>
    <property type="evidence" value="ECO:0007669"/>
    <property type="project" value="UniProtKB-SubCell"/>
</dbReference>
<comment type="subcellular location">
    <subcellularLocation>
        <location evidence="1">Membrane</location>
        <topology evidence="1">Multi-pass membrane protein</topology>
    </subcellularLocation>
</comment>
<reference evidence="9" key="1">
    <citation type="journal article" date="2023" name="Commun. Biol.">
        <title>Genome analysis of Parmales, the sister group of diatoms, reveals the evolutionary specialization of diatoms from phago-mixotrophs to photoautotrophs.</title>
        <authorList>
            <person name="Ban H."/>
            <person name="Sato S."/>
            <person name="Yoshikawa S."/>
            <person name="Yamada K."/>
            <person name="Nakamura Y."/>
            <person name="Ichinomiya M."/>
            <person name="Sato N."/>
            <person name="Blanc-Mathieu R."/>
            <person name="Endo H."/>
            <person name="Kuwata A."/>
            <person name="Ogata H."/>
        </authorList>
    </citation>
    <scope>NUCLEOTIDE SEQUENCE [LARGE SCALE GENOMIC DNA]</scope>
    <source>
        <strain evidence="9">NIES 3699</strain>
    </source>
</reference>
<dbReference type="InterPro" id="IPR043926">
    <property type="entry name" value="ABCG_dom"/>
</dbReference>
<keyword evidence="9" id="KW-1185">Reference proteome</keyword>
<evidence type="ECO:0000259" key="7">
    <source>
        <dbReference type="Pfam" id="PF19055"/>
    </source>
</evidence>
<feature type="domain" description="ABC transporter family G" evidence="7">
    <location>
        <begin position="459"/>
        <end position="738"/>
    </location>
</feature>
<keyword evidence="4 6" id="KW-1133">Transmembrane helix</keyword>
<dbReference type="InterPro" id="IPR050352">
    <property type="entry name" value="ABCG_transporters"/>
</dbReference>
<evidence type="ECO:0000313" key="8">
    <source>
        <dbReference type="EMBL" id="GMH92136.1"/>
    </source>
</evidence>
<feature type="domain" description="ABC transporter family G" evidence="7">
    <location>
        <begin position="271"/>
        <end position="348"/>
    </location>
</feature>
<evidence type="ECO:0000256" key="2">
    <source>
        <dbReference type="ARBA" id="ARBA00022448"/>
    </source>
</evidence>
<keyword evidence="2" id="KW-0813">Transport</keyword>
<feature type="transmembrane region" description="Helical" evidence="6">
    <location>
        <begin position="496"/>
        <end position="519"/>
    </location>
</feature>
<dbReference type="AlphaFoldDB" id="A0A9W7BKK8"/>
<dbReference type="PANTHER" id="PTHR48041:SF91">
    <property type="entry name" value="ABC TRANSPORTER G FAMILY MEMBER 28"/>
    <property type="match status" value="1"/>
</dbReference>
<dbReference type="EMBL" id="BRXX01000124">
    <property type="protein sequence ID" value="GMH92136.1"/>
    <property type="molecule type" value="Genomic_DNA"/>
</dbReference>
<organism evidence="8 9">
    <name type="scientific">Triparma verrucosa</name>
    <dbReference type="NCBI Taxonomy" id="1606542"/>
    <lineage>
        <taxon>Eukaryota</taxon>
        <taxon>Sar</taxon>
        <taxon>Stramenopiles</taxon>
        <taxon>Ochrophyta</taxon>
        <taxon>Bolidophyceae</taxon>
        <taxon>Parmales</taxon>
        <taxon>Triparmaceae</taxon>
        <taxon>Triparma</taxon>
    </lineage>
</organism>
<dbReference type="GO" id="GO:0140359">
    <property type="term" value="F:ABC-type transporter activity"/>
    <property type="evidence" value="ECO:0007669"/>
    <property type="project" value="InterPro"/>
</dbReference>
<proteinExistence type="predicted"/>
<sequence>MRDDDEEGGEDDDRRRLMDARLLNQKELKTTACFTCNDGQYCPEGTSSSSSKNCPRDSYCPNPSTKTACEPNYLCPTKYPTSTFKCETGMYCPALASEAETCRPGFYCPEPQYRYICPKGYFCRGADVKPSKCAFYQTCPEGTEVPEGTATSGVIALTLLYILMQLLVKRSNVLKKRAREEKARKEQRTRAQSAFADDWQKLLQASSTRNFNIAHNVNDEEAATENGFQGFVYLKPDKIPIHFELRAASVSSTTMLKKMNHAGMTIVMVIHQPRYEIFEMIDDTLLLGQNGRPVYMGPCLKCLGYFTSIGFPCPPMKSPADHFLDVMSGTVQHDKDPSFTTSMLSDWWEDSGAMSMNDNPLLGAQGSKASPPPIPLATIKKRKESKALQNVSENNPVGITPMNFSVEDDGINGSKSDSNASITLKDRAIDLFQKLASIALIKLVELGKLVKEEAISAVVSFKPSMTDKYRTPPSNPMQFAVCAWRAFRQIFATNKWAGFVSDCLMLVVVGAVLGSLFGVHDEWKEEARKLALRNFTASLGIALTTCLRGLGTFGNERPAFWRERNSGVSCFSYFLGKITTDMINITVFPGFFLFLFQAIASPRGAFVDYYTVTFMTAWAASGQGYLLSMLFSPESAKFNGLLSCLLCMMFSGVEPALKTIDKGIVGKLLPLSFARWSCEALTVLEFKAYPEVYKDYTDGIMNRTGWEIANLDNCIVSLFNLGLGFRVASFFLLKLSNRNKG</sequence>
<gene>
    <name evidence="8" type="ORF">TrVE_jg8922</name>
</gene>
<keyword evidence="5 6" id="KW-0472">Membrane</keyword>
<evidence type="ECO:0000256" key="3">
    <source>
        <dbReference type="ARBA" id="ARBA00022692"/>
    </source>
</evidence>
<keyword evidence="3 6" id="KW-0812">Transmembrane</keyword>
<evidence type="ECO:0000256" key="6">
    <source>
        <dbReference type="SAM" id="Phobius"/>
    </source>
</evidence>
<evidence type="ECO:0000256" key="1">
    <source>
        <dbReference type="ARBA" id="ARBA00004141"/>
    </source>
</evidence>
<feature type="transmembrane region" description="Helical" evidence="6">
    <location>
        <begin position="531"/>
        <end position="551"/>
    </location>
</feature>
<protein>
    <recommendedName>
        <fullName evidence="7">ABC transporter family G domain-containing protein</fullName>
    </recommendedName>
</protein>
<evidence type="ECO:0000313" key="9">
    <source>
        <dbReference type="Proteomes" id="UP001165160"/>
    </source>
</evidence>